<evidence type="ECO:0000313" key="7">
    <source>
        <dbReference type="EMBL" id="SFF72640.1"/>
    </source>
</evidence>
<dbReference type="eggNOG" id="COG1283">
    <property type="taxonomic scope" value="Bacteria"/>
</dbReference>
<dbReference type="SUPFAM" id="SSF109755">
    <property type="entry name" value="PhoU-like"/>
    <property type="match status" value="1"/>
</dbReference>
<dbReference type="GO" id="GO:0005886">
    <property type="term" value="C:plasma membrane"/>
    <property type="evidence" value="ECO:0007669"/>
    <property type="project" value="UniProtKB-SubCell"/>
</dbReference>
<dbReference type="Proteomes" id="UP000182135">
    <property type="component" value="Unassembled WGS sequence"/>
</dbReference>
<keyword evidence="3" id="KW-0812">Transmembrane</keyword>
<dbReference type="Gene3D" id="1.20.58.220">
    <property type="entry name" value="Phosphate transport system protein phou homolog 2, domain 2"/>
    <property type="match status" value="1"/>
</dbReference>
<name>A0A1I2L2B2_9CLOT</name>
<dbReference type="NCBIfam" id="TIGR00704">
    <property type="entry name" value="NaPi_cotrn_rel"/>
    <property type="match status" value="1"/>
</dbReference>
<dbReference type="NCBIfam" id="NF037997">
    <property type="entry name" value="Na_Pi_symport"/>
    <property type="match status" value="1"/>
</dbReference>
<evidence type="ECO:0000313" key="8">
    <source>
        <dbReference type="Proteomes" id="UP000182135"/>
    </source>
</evidence>
<dbReference type="OrthoDB" id="9763003at2"/>
<dbReference type="InterPro" id="IPR004633">
    <property type="entry name" value="NaPi_cotrn-rel/YqeW-like"/>
</dbReference>
<evidence type="ECO:0000256" key="1">
    <source>
        <dbReference type="ARBA" id="ARBA00004651"/>
    </source>
</evidence>
<feature type="domain" description="PhoU" evidence="6">
    <location>
        <begin position="448"/>
        <end position="532"/>
    </location>
</feature>
<keyword evidence="2" id="KW-1003">Cell membrane</keyword>
<evidence type="ECO:0000256" key="3">
    <source>
        <dbReference type="ARBA" id="ARBA00022692"/>
    </source>
</evidence>
<reference evidence="7 8" key="1">
    <citation type="submission" date="2016-10" db="EMBL/GenBank/DDBJ databases">
        <authorList>
            <person name="de Groot N.N."/>
        </authorList>
    </citation>
    <scope>NUCLEOTIDE SEQUENCE [LARGE SCALE GENOMIC DNA]</scope>
    <source>
        <strain evidence="7 8">NLAE-zl-G419</strain>
    </source>
</reference>
<comment type="subcellular location">
    <subcellularLocation>
        <location evidence="1">Cell membrane</location>
        <topology evidence="1">Multi-pass membrane protein</topology>
    </subcellularLocation>
</comment>
<protein>
    <submittedName>
        <fullName evidence="7">Phosphate:Na+ symporter</fullName>
    </submittedName>
</protein>
<keyword evidence="4" id="KW-1133">Transmembrane helix</keyword>
<keyword evidence="8" id="KW-1185">Reference proteome</keyword>
<dbReference type="EMBL" id="FOOE01000008">
    <property type="protein sequence ID" value="SFF72640.1"/>
    <property type="molecule type" value="Genomic_DNA"/>
</dbReference>
<dbReference type="Pfam" id="PF02690">
    <property type="entry name" value="Na_Pi_cotrans"/>
    <property type="match status" value="1"/>
</dbReference>
<sequence>MDNLDMIIGLIGGLGLFLYGMKLMGDGLENAAGDSLKSLLEKVTSNPIMAVLIGAVVTAVIQSSSATTVMVVGFVNAGLMNLYQAAGIIMGANIGTTITAQLISFKLDGIAPIFVALGVAIVMFSKAKKRKEIGNIILGFGILFMGMGIMSSAMKPIAESPLFKEFIIAIGNNWALGLLAGLAMTAVLQSSSATTSIIVALATTGSITMKVALPVIFGCNIGTCVTALLSSIGTNKTARKAALIHLIFNVLGTIIFIPLMGILINIVESMSPGDVKRQIANAHTIFNITNTIIMIPLIKILIDVVNKILPGEDEVEKVGATYIDDRFLETPVIASGQVIKETIRMANKAKENLELSVTAFMTNDDELITKVYNNEQIINTLEHEITNYLVKLAKTDLSDKEKGIVASTFHIINDIERVGDHAKNIVELASEKISKRFSYSEDAQQELMDMYNYTLDSLTAAIESYESSNIKKAETVRKLEERIDILEKELRSHHIKRLNDGQCNAISGAVFLDLISNFERIGDHATNIAESVLNNAV</sequence>
<dbReference type="RefSeq" id="WP_027637811.1">
    <property type="nucleotide sequence ID" value="NZ_CABMJC010000011.1"/>
</dbReference>
<dbReference type="AlphaFoldDB" id="A0A1I2L2B2"/>
<evidence type="ECO:0000256" key="4">
    <source>
        <dbReference type="ARBA" id="ARBA00022989"/>
    </source>
</evidence>
<evidence type="ECO:0000259" key="6">
    <source>
        <dbReference type="Pfam" id="PF01895"/>
    </source>
</evidence>
<organism evidence="7 8">
    <name type="scientific">Clostridium cadaveris</name>
    <dbReference type="NCBI Taxonomy" id="1529"/>
    <lineage>
        <taxon>Bacteria</taxon>
        <taxon>Bacillati</taxon>
        <taxon>Bacillota</taxon>
        <taxon>Clostridia</taxon>
        <taxon>Eubacteriales</taxon>
        <taxon>Clostridiaceae</taxon>
        <taxon>Clostridium</taxon>
    </lineage>
</organism>
<keyword evidence="5" id="KW-0472">Membrane</keyword>
<dbReference type="InterPro" id="IPR003841">
    <property type="entry name" value="Na/Pi_transpt"/>
</dbReference>
<evidence type="ECO:0000256" key="2">
    <source>
        <dbReference type="ARBA" id="ARBA00022475"/>
    </source>
</evidence>
<proteinExistence type="predicted"/>
<dbReference type="GO" id="GO:0005436">
    <property type="term" value="F:sodium:phosphate symporter activity"/>
    <property type="evidence" value="ECO:0007669"/>
    <property type="project" value="InterPro"/>
</dbReference>
<dbReference type="InterPro" id="IPR026022">
    <property type="entry name" value="PhoU_dom"/>
</dbReference>
<dbReference type="Pfam" id="PF01895">
    <property type="entry name" value="PhoU"/>
    <property type="match status" value="2"/>
</dbReference>
<dbReference type="InterPro" id="IPR038078">
    <property type="entry name" value="PhoU-like_sf"/>
</dbReference>
<dbReference type="PANTHER" id="PTHR10010:SF46">
    <property type="entry name" value="SODIUM-DEPENDENT PHOSPHATE TRANSPORT PROTEIN 2B"/>
    <property type="match status" value="1"/>
</dbReference>
<dbReference type="PANTHER" id="PTHR10010">
    <property type="entry name" value="SOLUTE CARRIER FAMILY 34 SODIUM PHOSPHATE , MEMBER 2-RELATED"/>
    <property type="match status" value="1"/>
</dbReference>
<dbReference type="GO" id="GO:0044341">
    <property type="term" value="P:sodium-dependent phosphate transport"/>
    <property type="evidence" value="ECO:0007669"/>
    <property type="project" value="InterPro"/>
</dbReference>
<gene>
    <name evidence="7" type="ORF">SAMN04487885_10851</name>
</gene>
<evidence type="ECO:0000256" key="5">
    <source>
        <dbReference type="ARBA" id="ARBA00023136"/>
    </source>
</evidence>
<accession>A0A1I2L2B2</accession>
<feature type="domain" description="PhoU" evidence="6">
    <location>
        <begin position="343"/>
        <end position="428"/>
    </location>
</feature>